<dbReference type="SUPFAM" id="SSF55326">
    <property type="entry name" value="PurM N-terminal domain-like"/>
    <property type="match status" value="1"/>
</dbReference>
<dbReference type="GO" id="GO:0046084">
    <property type="term" value="P:adenine biosynthetic process"/>
    <property type="evidence" value="ECO:0007669"/>
    <property type="project" value="TreeGrafter"/>
</dbReference>
<dbReference type="Gene3D" id="3.30.470.20">
    <property type="entry name" value="ATP-grasp fold, B domain"/>
    <property type="match status" value="1"/>
</dbReference>
<dbReference type="SUPFAM" id="SSF51246">
    <property type="entry name" value="Rudiment single hybrid motif"/>
    <property type="match status" value="1"/>
</dbReference>
<dbReference type="InterPro" id="IPR013815">
    <property type="entry name" value="ATP_grasp_subdomain_1"/>
</dbReference>
<evidence type="ECO:0000313" key="8">
    <source>
        <dbReference type="EMBL" id="QDY52136.1"/>
    </source>
</evidence>
<dbReference type="UniPathway" id="UPA00074">
    <property type="reaction ID" value="UER00129"/>
</dbReference>
<comment type="pathway">
    <text evidence="1">Purine metabolism; IMP biosynthesis via de novo pathway; 5-amino-1-(5-phospho-D-ribosyl)imidazole from N(2)-formyl-N(1)-(5-phospho-D-ribosyl)glycinamide: step 2/2.</text>
</comment>
<dbReference type="Gene3D" id="3.90.600.10">
    <property type="entry name" value="Phosphoribosylglycinamide synthetase, C-terminal domain"/>
    <property type="match status" value="1"/>
</dbReference>
<keyword evidence="3" id="KW-0436">Ligase</keyword>
<dbReference type="GO" id="GO:0006189">
    <property type="term" value="P:'de novo' IMP biosynthetic process"/>
    <property type="evidence" value="ECO:0007669"/>
    <property type="project" value="UniProtKB-UniPathway"/>
</dbReference>
<dbReference type="Pfam" id="PF02844">
    <property type="entry name" value="GARS_N"/>
    <property type="match status" value="1"/>
</dbReference>
<dbReference type="Gene3D" id="3.30.1490.20">
    <property type="entry name" value="ATP-grasp fold, A domain"/>
    <property type="match status" value="1"/>
</dbReference>
<dbReference type="InterPro" id="IPR010918">
    <property type="entry name" value="PurM-like_C_dom"/>
</dbReference>
<dbReference type="PROSITE" id="PS50975">
    <property type="entry name" value="ATP_GRASP"/>
    <property type="match status" value="1"/>
</dbReference>
<protein>
    <recommendedName>
        <fullName evidence="2">phosphoribosylformylglycinamidine cyclo-ligase</fullName>
        <ecNumber evidence="2">6.3.3.1</ecNumber>
    </recommendedName>
</protein>
<name>A0A5B8IE26_9VIRU</name>
<keyword evidence="4" id="KW-0547">Nucleotide-binding</keyword>
<sequence>MDFCVLGSGGRECGIVKSLINFNTFCISNFINKQIKDIVKDYIVVEDLYSINGTKDIILDKKPRLVVIGSEKFLESGLVDILKLNGIDCIGPCRKLADIEVSKIFSRNFLKFNDLERYNPDYNIFYDYNNEAIEEIFEKFNYNFVIKDDGLCSGKGVRIYNKKNYKEGFEYANEILDNKNSDMPKKLLIEEKLIGKEFVLMSFCDGINIKHMPVVEDYKKIKLGSDINTGSMGCIIHQNHSLPFLTESDLYESQELNKNIMKILSKDILYKGILYGSFMKTEDGIKLIEYNARFGDPECLAVFSLLKTDLGIIFNSMGETKLNEIEIEYENKNVICKYLVPQGYPDNQDKNIKYELVDNEFIIQAGLEFIKDEYFLTGSRTLAVIQNGDDMEQLYLDIESTIEVINDNLFYRTDIGNPKEIIIDIEEESLYEKAGVNITEGQKVVDNIKDLVMSTYNEYVISNWGDFGGLYNISKYIKSKHLNNAILVNSMDGVGTKSILATEILGVENGLRNLGIDIVNHCVNDILVKGAVPLYFSDYVASGKISAENMVYVLEGMTRACIENNMVLIGGETAEMPDVYNDLNYDIVGNINGIVEKKKMINGKKSIKKGDILYGILSEGPQTNGYTLIRNIIRDNPELLKLENIVNVHKSFLNDITEIQKNIKINGLVHITGGGYYENIPRVLSDNLGVEIKLEILEPFKSLMDKGNISKSEMLKVFNCGYGMIVFTNPQNQKYMSNKYKYLGIVTERNGDQIKIN</sequence>
<dbReference type="GO" id="GO:0004637">
    <property type="term" value="F:phosphoribosylamine-glycine ligase activity"/>
    <property type="evidence" value="ECO:0007669"/>
    <property type="project" value="InterPro"/>
</dbReference>
<dbReference type="Pfam" id="PF01071">
    <property type="entry name" value="GARS_A"/>
    <property type="match status" value="1"/>
</dbReference>
<dbReference type="GO" id="GO:0046872">
    <property type="term" value="F:metal ion binding"/>
    <property type="evidence" value="ECO:0007669"/>
    <property type="project" value="InterPro"/>
</dbReference>
<dbReference type="Pfam" id="PF00586">
    <property type="entry name" value="AIRS"/>
    <property type="match status" value="1"/>
</dbReference>
<dbReference type="InterPro" id="IPR036676">
    <property type="entry name" value="PurM-like_C_sf"/>
</dbReference>
<organism evidence="8">
    <name type="scientific">Mimiviridae sp. ChoanoV1</name>
    <dbReference type="NCBI Taxonomy" id="2596887"/>
    <lineage>
        <taxon>Viruses</taxon>
        <taxon>Varidnaviria</taxon>
        <taxon>Bamfordvirae</taxon>
        <taxon>Nucleocytoviricota</taxon>
        <taxon>Megaviricetes</taxon>
        <taxon>Imitervirales</taxon>
        <taxon>Schizomimiviridae</taxon>
    </lineage>
</organism>
<reference evidence="8" key="1">
    <citation type="submission" date="2018-11" db="EMBL/GenBank/DDBJ databases">
        <title>A distinct lineage of giant viruses engineers rhodopsin photosystems in predatory marine eukaryotes.</title>
        <authorList>
            <person name="Needham D.M."/>
            <person name="Yoshizawa S."/>
            <person name="Hosaka T."/>
            <person name="Poirier C."/>
            <person name="Choi C.-J."/>
            <person name="Hehenberger E."/>
            <person name="Irwin N.A.T."/>
            <person name="Wilken S."/>
            <person name="Yung C.-M."/>
            <person name="Bachy C."/>
            <person name="Kurihara R."/>
            <person name="Nakajima Y."/>
            <person name="Kojima K."/>
            <person name="Kimura-Someya T."/>
            <person name="Leonard G."/>
            <person name="Malmstrom R.R."/>
            <person name="Mende D."/>
            <person name="Olson D.K."/>
            <person name="Sudo Y."/>
            <person name="Sudek S."/>
            <person name="Richards T.A."/>
            <person name="DeLong E.F."/>
            <person name="Keeling P.J."/>
            <person name="Santoro A.E."/>
            <person name="Shirouzu M."/>
            <person name="Iwasaki W."/>
            <person name="Worden A.Z."/>
        </authorList>
    </citation>
    <scope>NUCLEOTIDE SEQUENCE</scope>
</reference>
<evidence type="ECO:0000256" key="1">
    <source>
        <dbReference type="ARBA" id="ARBA00004686"/>
    </source>
</evidence>
<dbReference type="InterPro" id="IPR004733">
    <property type="entry name" value="PurM_cligase"/>
</dbReference>
<feature type="domain" description="ATP-grasp" evidence="7">
    <location>
        <begin position="109"/>
        <end position="319"/>
    </location>
</feature>
<evidence type="ECO:0000256" key="6">
    <source>
        <dbReference type="ARBA" id="ARBA00023211"/>
    </source>
</evidence>
<dbReference type="Gene3D" id="3.90.650.10">
    <property type="entry name" value="PurM-like C-terminal domain"/>
    <property type="match status" value="1"/>
</dbReference>
<dbReference type="InterPro" id="IPR037123">
    <property type="entry name" value="PRibGlycinamide_synth_C_sf"/>
</dbReference>
<dbReference type="InterPro" id="IPR020560">
    <property type="entry name" value="PRibGlycinamide_synth_C-dom"/>
</dbReference>
<dbReference type="Gene3D" id="3.40.50.20">
    <property type="match status" value="1"/>
</dbReference>
<dbReference type="InterPro" id="IPR011054">
    <property type="entry name" value="Rudment_hybrid_motif"/>
</dbReference>
<dbReference type="SMART" id="SM01210">
    <property type="entry name" value="GARS_C"/>
    <property type="match status" value="1"/>
</dbReference>
<dbReference type="PANTHER" id="PTHR10520:SF12">
    <property type="entry name" value="TRIFUNCTIONAL PURINE BIOSYNTHETIC PROTEIN ADENOSINE-3"/>
    <property type="match status" value="1"/>
</dbReference>
<dbReference type="InterPro" id="IPR011761">
    <property type="entry name" value="ATP-grasp"/>
</dbReference>
<evidence type="ECO:0000256" key="2">
    <source>
        <dbReference type="ARBA" id="ARBA00013047"/>
    </source>
</evidence>
<dbReference type="InterPro" id="IPR016188">
    <property type="entry name" value="PurM-like_N"/>
</dbReference>
<evidence type="ECO:0000256" key="3">
    <source>
        <dbReference type="ARBA" id="ARBA00022598"/>
    </source>
</evidence>
<dbReference type="InterPro" id="IPR020562">
    <property type="entry name" value="PRibGlycinamide_synth_N"/>
</dbReference>
<dbReference type="GO" id="GO:0005524">
    <property type="term" value="F:ATP binding"/>
    <property type="evidence" value="ECO:0007669"/>
    <property type="project" value="UniProtKB-KW"/>
</dbReference>
<accession>A0A5B8IE26</accession>
<dbReference type="Gene3D" id="3.30.1330.10">
    <property type="entry name" value="PurM-like, N-terminal domain"/>
    <property type="match status" value="1"/>
</dbReference>
<dbReference type="InterPro" id="IPR016185">
    <property type="entry name" value="PreATP-grasp_dom_sf"/>
</dbReference>
<dbReference type="InterPro" id="IPR036921">
    <property type="entry name" value="PurM-like_N_sf"/>
</dbReference>
<dbReference type="NCBIfam" id="TIGR00878">
    <property type="entry name" value="purM"/>
    <property type="match status" value="1"/>
</dbReference>
<proteinExistence type="predicted"/>
<evidence type="ECO:0000259" key="7">
    <source>
        <dbReference type="PROSITE" id="PS50975"/>
    </source>
</evidence>
<gene>
    <name evidence="8" type="ORF">4_16</name>
</gene>
<dbReference type="EC" id="6.3.3.1" evidence="2"/>
<dbReference type="CDD" id="cd02196">
    <property type="entry name" value="PurM"/>
    <property type="match status" value="1"/>
</dbReference>
<dbReference type="InterPro" id="IPR020561">
    <property type="entry name" value="PRibGlycinamid_synth_ATP-grasp"/>
</dbReference>
<dbReference type="SUPFAM" id="SSF52440">
    <property type="entry name" value="PreATP-grasp domain"/>
    <property type="match status" value="1"/>
</dbReference>
<dbReference type="SUPFAM" id="SSF56059">
    <property type="entry name" value="Glutathione synthetase ATP-binding domain-like"/>
    <property type="match status" value="1"/>
</dbReference>
<keyword evidence="6" id="KW-0464">Manganese</keyword>
<dbReference type="GO" id="GO:0004641">
    <property type="term" value="F:phosphoribosylformylglycinamidine cyclo-ligase activity"/>
    <property type="evidence" value="ECO:0007669"/>
    <property type="project" value="UniProtKB-EC"/>
</dbReference>
<keyword evidence="5" id="KW-0067">ATP-binding</keyword>
<dbReference type="Pfam" id="PF02843">
    <property type="entry name" value="GARS_C"/>
    <property type="match status" value="1"/>
</dbReference>
<evidence type="ECO:0000256" key="5">
    <source>
        <dbReference type="ARBA" id="ARBA00022840"/>
    </source>
</evidence>
<dbReference type="PANTHER" id="PTHR10520">
    <property type="entry name" value="TRIFUNCTIONAL PURINE BIOSYNTHETIC PROTEIN ADENOSINE-3-RELATED"/>
    <property type="match status" value="1"/>
</dbReference>
<dbReference type="Pfam" id="PF02769">
    <property type="entry name" value="AIRS_C"/>
    <property type="match status" value="1"/>
</dbReference>
<dbReference type="SMART" id="SM01209">
    <property type="entry name" value="GARS_A"/>
    <property type="match status" value="1"/>
</dbReference>
<evidence type="ECO:0000256" key="4">
    <source>
        <dbReference type="ARBA" id="ARBA00022741"/>
    </source>
</evidence>
<dbReference type="SUPFAM" id="SSF56042">
    <property type="entry name" value="PurM C-terminal domain-like"/>
    <property type="match status" value="1"/>
</dbReference>
<dbReference type="EMBL" id="MK250088">
    <property type="protein sequence ID" value="QDY52136.1"/>
    <property type="molecule type" value="Genomic_DNA"/>
</dbReference>